<accession>A0A0A9FUB6</accession>
<evidence type="ECO:0000256" key="1">
    <source>
        <dbReference type="SAM" id="Phobius"/>
    </source>
</evidence>
<protein>
    <submittedName>
        <fullName evidence="2">Uncharacterized protein</fullName>
    </submittedName>
</protein>
<keyword evidence="1" id="KW-0472">Membrane</keyword>
<keyword evidence="1" id="KW-1133">Transmembrane helix</keyword>
<evidence type="ECO:0000313" key="2">
    <source>
        <dbReference type="EMBL" id="JAE13911.1"/>
    </source>
</evidence>
<sequence length="30" mass="3588">MRFKFICHHTIISTCAWIIIFPLGVPWMLL</sequence>
<dbReference type="AlphaFoldDB" id="A0A0A9FUB6"/>
<organism evidence="2">
    <name type="scientific">Arundo donax</name>
    <name type="common">Giant reed</name>
    <name type="synonym">Donax arundinaceus</name>
    <dbReference type="NCBI Taxonomy" id="35708"/>
    <lineage>
        <taxon>Eukaryota</taxon>
        <taxon>Viridiplantae</taxon>
        <taxon>Streptophyta</taxon>
        <taxon>Embryophyta</taxon>
        <taxon>Tracheophyta</taxon>
        <taxon>Spermatophyta</taxon>
        <taxon>Magnoliopsida</taxon>
        <taxon>Liliopsida</taxon>
        <taxon>Poales</taxon>
        <taxon>Poaceae</taxon>
        <taxon>PACMAD clade</taxon>
        <taxon>Arundinoideae</taxon>
        <taxon>Arundineae</taxon>
        <taxon>Arundo</taxon>
    </lineage>
</organism>
<keyword evidence="1" id="KW-0812">Transmembrane</keyword>
<reference evidence="2" key="2">
    <citation type="journal article" date="2015" name="Data Brief">
        <title>Shoot transcriptome of the giant reed, Arundo donax.</title>
        <authorList>
            <person name="Barrero R.A."/>
            <person name="Guerrero F.D."/>
            <person name="Moolhuijzen P."/>
            <person name="Goolsby J.A."/>
            <person name="Tidwell J."/>
            <person name="Bellgard S.E."/>
            <person name="Bellgard M.I."/>
        </authorList>
    </citation>
    <scope>NUCLEOTIDE SEQUENCE</scope>
    <source>
        <tissue evidence="2">Shoot tissue taken approximately 20 cm above the soil surface</tissue>
    </source>
</reference>
<name>A0A0A9FUB6_ARUDO</name>
<reference evidence="2" key="1">
    <citation type="submission" date="2014-09" db="EMBL/GenBank/DDBJ databases">
        <authorList>
            <person name="Magalhaes I.L.F."/>
            <person name="Oliveira U."/>
            <person name="Santos F.R."/>
            <person name="Vidigal T.H.D.A."/>
            <person name="Brescovit A.D."/>
            <person name="Santos A.J."/>
        </authorList>
    </citation>
    <scope>NUCLEOTIDE SEQUENCE</scope>
    <source>
        <tissue evidence="2">Shoot tissue taken approximately 20 cm above the soil surface</tissue>
    </source>
</reference>
<proteinExistence type="predicted"/>
<feature type="transmembrane region" description="Helical" evidence="1">
    <location>
        <begin position="7"/>
        <end position="29"/>
    </location>
</feature>
<dbReference type="EMBL" id="GBRH01183985">
    <property type="protein sequence ID" value="JAE13911.1"/>
    <property type="molecule type" value="Transcribed_RNA"/>
</dbReference>